<keyword evidence="4 6" id="KW-0547">Nucleotide-binding</keyword>
<proteinExistence type="inferred from homology"/>
<evidence type="ECO:0000313" key="10">
    <source>
        <dbReference type="Proteomes" id="UP001156836"/>
    </source>
</evidence>
<evidence type="ECO:0000313" key="9">
    <source>
        <dbReference type="EMBL" id="GLS03610.1"/>
    </source>
</evidence>
<dbReference type="CDD" id="cd02027">
    <property type="entry name" value="APSK"/>
    <property type="match status" value="1"/>
</dbReference>
<feature type="domain" description="APS kinase" evidence="8">
    <location>
        <begin position="15"/>
        <end position="163"/>
    </location>
</feature>
<dbReference type="InterPro" id="IPR027417">
    <property type="entry name" value="P-loop_NTPase"/>
</dbReference>
<evidence type="ECO:0000259" key="8">
    <source>
        <dbReference type="Pfam" id="PF01583"/>
    </source>
</evidence>
<comment type="similarity">
    <text evidence="6 7">Belongs to the APS kinase family.</text>
</comment>
<keyword evidence="3 6" id="KW-0808">Transferase</keyword>
<dbReference type="Proteomes" id="UP001156836">
    <property type="component" value="Unassembled WGS sequence"/>
</dbReference>
<comment type="function">
    <text evidence="6 7">Catalyzes the synthesis of activated sulfate.</text>
</comment>
<keyword evidence="5 6" id="KW-0067">ATP-binding</keyword>
<reference evidence="10" key="1">
    <citation type="journal article" date="2019" name="Int. J. Syst. Evol. Microbiol.">
        <title>The Global Catalogue of Microorganisms (GCM) 10K type strain sequencing project: providing services to taxonomists for standard genome sequencing and annotation.</title>
        <authorList>
            <consortium name="The Broad Institute Genomics Platform"/>
            <consortium name="The Broad Institute Genome Sequencing Center for Infectious Disease"/>
            <person name="Wu L."/>
            <person name="Ma J."/>
        </authorList>
    </citation>
    <scope>NUCLEOTIDE SEQUENCE [LARGE SCALE GENOMIC DNA]</scope>
    <source>
        <strain evidence="10">NBRC 104970</strain>
    </source>
</reference>
<dbReference type="NCBIfam" id="NF003013">
    <property type="entry name" value="PRK03846.1"/>
    <property type="match status" value="1"/>
</dbReference>
<accession>A0ABQ6BNL7</accession>
<name>A0ABQ6BNL7_9NEIS</name>
<feature type="binding site" evidence="6">
    <location>
        <begin position="23"/>
        <end position="30"/>
    </location>
    <ligand>
        <name>ATP</name>
        <dbReference type="ChEBI" id="CHEBI:30616"/>
    </ligand>
</feature>
<dbReference type="EMBL" id="BSOZ01000006">
    <property type="protein sequence ID" value="GLS03610.1"/>
    <property type="molecule type" value="Genomic_DNA"/>
</dbReference>
<evidence type="ECO:0000256" key="1">
    <source>
        <dbReference type="ARBA" id="ARBA00001823"/>
    </source>
</evidence>
<dbReference type="NCBIfam" id="TIGR00455">
    <property type="entry name" value="apsK"/>
    <property type="match status" value="1"/>
</dbReference>
<keyword evidence="6 7" id="KW-0418">Kinase</keyword>
<comment type="caution">
    <text evidence="9">The sequence shown here is derived from an EMBL/GenBank/DDBJ whole genome shotgun (WGS) entry which is preliminary data.</text>
</comment>
<evidence type="ECO:0000256" key="4">
    <source>
        <dbReference type="ARBA" id="ARBA00022741"/>
    </source>
</evidence>
<dbReference type="EC" id="2.7.1.25" evidence="2 6"/>
<organism evidence="9 10">
    <name type="scientific">Chitiniphilus shinanonensis</name>
    <dbReference type="NCBI Taxonomy" id="553088"/>
    <lineage>
        <taxon>Bacteria</taxon>
        <taxon>Pseudomonadati</taxon>
        <taxon>Pseudomonadota</taxon>
        <taxon>Betaproteobacteria</taxon>
        <taxon>Neisseriales</taxon>
        <taxon>Chitinibacteraceae</taxon>
        <taxon>Chitiniphilus</taxon>
    </lineage>
</organism>
<dbReference type="SUPFAM" id="SSF52540">
    <property type="entry name" value="P-loop containing nucleoside triphosphate hydrolases"/>
    <property type="match status" value="1"/>
</dbReference>
<comment type="catalytic activity">
    <reaction evidence="1 6 7">
        <text>adenosine 5'-phosphosulfate + ATP = 3'-phosphoadenylyl sulfate + ADP + H(+)</text>
        <dbReference type="Rhea" id="RHEA:24152"/>
        <dbReference type="ChEBI" id="CHEBI:15378"/>
        <dbReference type="ChEBI" id="CHEBI:30616"/>
        <dbReference type="ChEBI" id="CHEBI:58243"/>
        <dbReference type="ChEBI" id="CHEBI:58339"/>
        <dbReference type="ChEBI" id="CHEBI:456216"/>
        <dbReference type="EC" id="2.7.1.25"/>
    </reaction>
</comment>
<dbReference type="PANTHER" id="PTHR42700:SF1">
    <property type="entry name" value="SULFATE ADENYLYLTRANSFERASE"/>
    <property type="match status" value="1"/>
</dbReference>
<dbReference type="HAMAP" id="MF_00065">
    <property type="entry name" value="Adenylyl_sulf_kinase"/>
    <property type="match status" value="1"/>
</dbReference>
<dbReference type="Gene3D" id="3.40.50.300">
    <property type="entry name" value="P-loop containing nucleotide triphosphate hydrolases"/>
    <property type="match status" value="1"/>
</dbReference>
<evidence type="ECO:0000256" key="5">
    <source>
        <dbReference type="ARBA" id="ARBA00022840"/>
    </source>
</evidence>
<evidence type="ECO:0000256" key="2">
    <source>
        <dbReference type="ARBA" id="ARBA00012121"/>
    </source>
</evidence>
<protein>
    <recommendedName>
        <fullName evidence="2 6">Adenylyl-sulfate kinase</fullName>
        <ecNumber evidence="2 6">2.7.1.25</ecNumber>
    </recommendedName>
    <alternativeName>
        <fullName evidence="6">APS kinase</fullName>
    </alternativeName>
    <alternativeName>
        <fullName evidence="6">ATP adenosine-5'-phosphosulfate 3'-phosphotransferase</fullName>
    </alternativeName>
    <alternativeName>
        <fullName evidence="6">Adenosine-5'-phosphosulfate kinase</fullName>
    </alternativeName>
</protein>
<evidence type="ECO:0000256" key="6">
    <source>
        <dbReference type="HAMAP-Rule" id="MF_00065"/>
    </source>
</evidence>
<comment type="pathway">
    <text evidence="6 7">Sulfur metabolism; hydrogen sulfide biosynthesis; sulfite from sulfate: step 2/3.</text>
</comment>
<dbReference type="InterPro" id="IPR002891">
    <property type="entry name" value="APS"/>
</dbReference>
<evidence type="ECO:0000256" key="3">
    <source>
        <dbReference type="ARBA" id="ARBA00022679"/>
    </source>
</evidence>
<keyword evidence="10" id="KW-1185">Reference proteome</keyword>
<dbReference type="RefSeq" id="WP_026262975.1">
    <property type="nucleotide sequence ID" value="NZ_BSOZ01000006.1"/>
</dbReference>
<comment type="caution">
    <text evidence="6">Lacks conserved residue(s) required for the propagation of feature annotation.</text>
</comment>
<dbReference type="PANTHER" id="PTHR42700">
    <property type="entry name" value="SULFATE ADENYLYLTRANSFERASE"/>
    <property type="match status" value="1"/>
</dbReference>
<dbReference type="InterPro" id="IPR050512">
    <property type="entry name" value="Sulf_AdTrans/APS_kinase"/>
</dbReference>
<evidence type="ECO:0000256" key="7">
    <source>
        <dbReference type="RuleBase" id="RU004347"/>
    </source>
</evidence>
<gene>
    <name evidence="6" type="primary">cysC</name>
    <name evidence="9" type="ORF">GCM10007860_07550</name>
</gene>
<dbReference type="Pfam" id="PF01583">
    <property type="entry name" value="APS_kinase"/>
    <property type="match status" value="1"/>
</dbReference>
<keyword evidence="6" id="KW-0597">Phosphoprotein</keyword>
<sequence length="195" mass="20589">MQLPNSISLSATPGQGAVLLFTGLPGAGKSTLSQRLHAHLVAQGHATALLDGDVLRRGLCADLGFSEADRDENVRRAAEVARLMAANGLVVLLALIAPLARQRALLRERVGAPFLEVWCAAPLAACEARDPKGLYARARAGTLPGLTGVDAPYETPQQPELALPTDRLDQDACLQQLLALLAQHLPHLAGPARRP</sequence>
<dbReference type="InterPro" id="IPR059117">
    <property type="entry name" value="APS_kinase_dom"/>
</dbReference>